<gene>
    <name evidence="1" type="ORF">HMPREF0391_10516</name>
</gene>
<proteinExistence type="predicted"/>
<accession>D6S7U4</accession>
<dbReference type="AlphaFoldDB" id="D6S7U4"/>
<dbReference type="Proteomes" id="UP000004063">
    <property type="component" value="Chromosome"/>
</dbReference>
<reference evidence="1" key="1">
    <citation type="submission" date="2010-05" db="EMBL/GenBank/DDBJ databases">
        <authorList>
            <person name="Muzny D."/>
            <person name="Qin X."/>
            <person name="Buhay C."/>
            <person name="Dugan-Rocha S."/>
            <person name="Ding Y."/>
            <person name="Chen G."/>
            <person name="Hawes A."/>
            <person name="Holder M."/>
            <person name="Jhangiani S."/>
            <person name="Johnson A."/>
            <person name="Khan Z."/>
            <person name="Li Z."/>
            <person name="Liu W."/>
            <person name="Liu X."/>
            <person name="Perez L."/>
            <person name="Shen H."/>
            <person name="Wang Q."/>
            <person name="Watt J."/>
            <person name="Xi L."/>
            <person name="Xin Y."/>
            <person name="Zhou J."/>
            <person name="Deng J."/>
            <person name="Jiang H."/>
            <person name="Liu Y."/>
            <person name="Qu J."/>
            <person name="Song X.-Z."/>
            <person name="Zhang L."/>
            <person name="Villasana D."/>
            <person name="Johnson A."/>
            <person name="Liu J."/>
            <person name="Liyanage D."/>
            <person name="Lorensuhewa L."/>
            <person name="Robinson T."/>
            <person name="Song A."/>
            <person name="Song B.-B."/>
            <person name="Dinh H."/>
            <person name="Thornton R."/>
            <person name="Coyle M."/>
            <person name="Francisco L."/>
            <person name="Jackson L."/>
            <person name="Javaid M."/>
            <person name="Korchina V."/>
            <person name="Kovar C."/>
            <person name="Mata R."/>
            <person name="Mathew T."/>
            <person name="Ngo R."/>
            <person name="Nguyen L."/>
            <person name="Nguyen N."/>
            <person name="Okwuonu G."/>
            <person name="Ongeri F."/>
            <person name="Pham C."/>
            <person name="Simmons D."/>
            <person name="Wilczek-Boney K."/>
            <person name="Hale W."/>
            <person name="Jakkamsetti A."/>
            <person name="Pham P."/>
            <person name="Ruth R."/>
            <person name="San Lucas F."/>
            <person name="Warren J."/>
            <person name="Zhang J."/>
            <person name="Zhao Z."/>
            <person name="Zhou C."/>
            <person name="Zhu D."/>
            <person name="Lee S."/>
            <person name="Bess C."/>
            <person name="Blankenburg K."/>
            <person name="Forbes L."/>
            <person name="Fu Q."/>
            <person name="Gubbala S."/>
            <person name="Hirani K."/>
            <person name="Jayaseelan J.C."/>
            <person name="Lara F."/>
            <person name="Munidasa M."/>
            <person name="Palculict T."/>
            <person name="Patil S."/>
            <person name="Pu L.-L."/>
            <person name="Saada N."/>
            <person name="Tang L."/>
            <person name="Weissenberger G."/>
            <person name="Zhu Y."/>
            <person name="Hemphill L."/>
            <person name="Shang Y."/>
            <person name="Youmans B."/>
            <person name="Ayvaz T."/>
            <person name="Ross M."/>
            <person name="Santibanez J."/>
            <person name="Aqrawi P."/>
            <person name="Gross S."/>
            <person name="Joshi V."/>
            <person name="Fowler G."/>
            <person name="Nazareth L."/>
            <person name="Reid J."/>
            <person name="Worley K."/>
            <person name="Petrosino J."/>
            <person name="Highlander S."/>
            <person name="Gibbs R."/>
        </authorList>
    </citation>
    <scope>NUCLEOTIDE SEQUENCE [LARGE SCALE GENOMIC DNA]</scope>
    <source>
        <strain evidence="1">ATCC 53516</strain>
    </source>
</reference>
<dbReference type="STRING" id="525282.HMPREF0391_10516"/>
<dbReference type="OrthoDB" id="4174719at2"/>
<name>D6S7U4_FINMA</name>
<dbReference type="HOGENOM" id="CLU_2259623_0_0_9"/>
<dbReference type="EMBL" id="ACHM02000001">
    <property type="protein sequence ID" value="EFH94148.1"/>
    <property type="molecule type" value="Genomic_DNA"/>
</dbReference>
<dbReference type="RefSeq" id="WP_002835285.1">
    <property type="nucleotide sequence ID" value="NZ_CM000955.1"/>
</dbReference>
<organism evidence="1">
    <name type="scientific">Finegoldia magna ATCC 53516</name>
    <dbReference type="NCBI Taxonomy" id="525282"/>
    <lineage>
        <taxon>Bacteria</taxon>
        <taxon>Bacillati</taxon>
        <taxon>Bacillota</taxon>
        <taxon>Tissierellia</taxon>
        <taxon>Tissierellales</taxon>
        <taxon>Peptoniphilaceae</taxon>
        <taxon>Finegoldia</taxon>
    </lineage>
</organism>
<sequence length="103" mass="12012">MDKEKTIDIIAKDMSISKEDAQRMYENIGSFSDILKKAVVGYFNGERKNYSYKGVSIKDIMEKENASYLNAIFSMDLLMKNPEILQFYDKFTFKKDRVIGKND</sequence>
<comment type="caution">
    <text evidence="1">The sequence shown here is derived from an EMBL/GenBank/DDBJ whole genome shotgun (WGS) entry which is preliminary data.</text>
</comment>
<protein>
    <submittedName>
        <fullName evidence="1">Uncharacterized protein</fullName>
    </submittedName>
</protein>
<evidence type="ECO:0000313" key="1">
    <source>
        <dbReference type="EMBL" id="EFH94148.1"/>
    </source>
</evidence>